<reference evidence="12" key="1">
    <citation type="journal article" date="2014" name="Int. J. Syst. Evol. Microbiol.">
        <title>Complete genome sequence of Corynebacterium casei LMG S-19264T (=DSM 44701T), isolated from a smear-ripened cheese.</title>
        <authorList>
            <consortium name="US DOE Joint Genome Institute (JGI-PGF)"/>
            <person name="Walter F."/>
            <person name="Albersmeier A."/>
            <person name="Kalinowski J."/>
            <person name="Ruckert C."/>
        </authorList>
    </citation>
    <scope>NUCLEOTIDE SEQUENCE</scope>
    <source>
        <strain evidence="12">JCM 14719</strain>
    </source>
</reference>
<dbReference type="PANTHER" id="PTHR43285">
    <property type="entry name" value="ANTHRANILATE PHOSPHORIBOSYLTRANSFERASE"/>
    <property type="match status" value="1"/>
</dbReference>
<dbReference type="Pfam" id="PF02885">
    <property type="entry name" value="Glycos_trans_3N"/>
    <property type="match status" value="1"/>
</dbReference>
<evidence type="ECO:0000256" key="8">
    <source>
        <dbReference type="ARBA" id="ARBA00061188"/>
    </source>
</evidence>
<dbReference type="Pfam" id="PF00591">
    <property type="entry name" value="Glycos_transf_3"/>
    <property type="match status" value="1"/>
</dbReference>
<feature type="binding site" evidence="9">
    <location>
        <position position="111"/>
    </location>
    <ligand>
        <name>anthranilate</name>
        <dbReference type="ChEBI" id="CHEBI:16567"/>
        <label>1</label>
    </ligand>
</feature>
<feature type="binding site" evidence="9">
    <location>
        <position position="80"/>
    </location>
    <ligand>
        <name>5-phospho-alpha-D-ribose 1-diphosphate</name>
        <dbReference type="ChEBI" id="CHEBI:58017"/>
    </ligand>
</feature>
<evidence type="ECO:0000256" key="6">
    <source>
        <dbReference type="ARBA" id="ARBA00023141"/>
    </source>
</evidence>
<dbReference type="AlphaFoldDB" id="A0A8J3FA27"/>
<proteinExistence type="inferred from homology"/>
<evidence type="ECO:0000259" key="11">
    <source>
        <dbReference type="Pfam" id="PF02885"/>
    </source>
</evidence>
<feature type="domain" description="Glycosyl transferase family 3 N-terminal" evidence="11">
    <location>
        <begin position="3"/>
        <end position="65"/>
    </location>
</feature>
<comment type="caution">
    <text evidence="12">The sequence shown here is derived from an EMBL/GenBank/DDBJ whole genome shotgun (WGS) entry which is preliminary data.</text>
</comment>
<evidence type="ECO:0000256" key="4">
    <source>
        <dbReference type="ARBA" id="ARBA00022679"/>
    </source>
</evidence>
<dbReference type="InterPro" id="IPR036320">
    <property type="entry name" value="Glycosyl_Trfase_fam3_N_dom_sf"/>
</dbReference>
<dbReference type="HAMAP" id="MF_00211">
    <property type="entry name" value="TrpD"/>
    <property type="match status" value="1"/>
</dbReference>
<dbReference type="SUPFAM" id="SSF52418">
    <property type="entry name" value="Nucleoside phosphorylase/phosphoribosyltransferase catalytic domain"/>
    <property type="match status" value="1"/>
</dbReference>
<keyword evidence="13" id="KW-1185">Reference proteome</keyword>
<evidence type="ECO:0000256" key="3">
    <source>
        <dbReference type="ARBA" id="ARBA00022676"/>
    </source>
</evidence>
<keyword evidence="5 9" id="KW-0822">Tryptophan biosynthesis</keyword>
<dbReference type="InterPro" id="IPR000312">
    <property type="entry name" value="Glycosyl_Trfase_fam3"/>
</dbReference>
<dbReference type="GO" id="GO:0004048">
    <property type="term" value="F:anthranilate phosphoribosyltransferase activity"/>
    <property type="evidence" value="ECO:0007669"/>
    <property type="project" value="UniProtKB-UniRule"/>
</dbReference>
<accession>A0A8J3FA27</accession>
<feature type="binding site" evidence="9">
    <location>
        <begin position="83"/>
        <end position="84"/>
    </location>
    <ligand>
        <name>5-phospho-alpha-D-ribose 1-diphosphate</name>
        <dbReference type="ChEBI" id="CHEBI:58017"/>
    </ligand>
</feature>
<feature type="binding site" evidence="9">
    <location>
        <position position="80"/>
    </location>
    <ligand>
        <name>anthranilate</name>
        <dbReference type="ChEBI" id="CHEBI:16567"/>
        <label>1</label>
    </ligand>
</feature>
<dbReference type="PANTHER" id="PTHR43285:SF2">
    <property type="entry name" value="ANTHRANILATE PHOSPHORIBOSYLTRANSFERASE"/>
    <property type="match status" value="1"/>
</dbReference>
<dbReference type="FunFam" id="3.40.1030.10:FF:000002">
    <property type="entry name" value="Anthranilate phosphoribosyltransferase"/>
    <property type="match status" value="1"/>
</dbReference>
<feature type="binding site" evidence="9">
    <location>
        <begin position="90"/>
        <end position="93"/>
    </location>
    <ligand>
        <name>5-phospho-alpha-D-ribose 1-diphosphate</name>
        <dbReference type="ChEBI" id="CHEBI:58017"/>
    </ligand>
</feature>
<keyword evidence="6 9" id="KW-0057">Aromatic amino acid biosynthesis</keyword>
<feature type="domain" description="Glycosyl transferase family 3" evidence="10">
    <location>
        <begin position="74"/>
        <end position="284"/>
    </location>
</feature>
<dbReference type="InterPro" id="IPR035902">
    <property type="entry name" value="Nuc_phospho_transferase"/>
</dbReference>
<organism evidence="12 13">
    <name type="scientific">Calditerricola satsumensis</name>
    <dbReference type="NCBI Taxonomy" id="373054"/>
    <lineage>
        <taxon>Bacteria</taxon>
        <taxon>Bacillati</taxon>
        <taxon>Bacillota</taxon>
        <taxon>Bacilli</taxon>
        <taxon>Bacillales</taxon>
        <taxon>Bacillaceae</taxon>
        <taxon>Calditerricola</taxon>
    </lineage>
</organism>
<feature type="binding site" evidence="9">
    <location>
        <position position="225"/>
    </location>
    <ligand>
        <name>Mg(2+)</name>
        <dbReference type="ChEBI" id="CHEBI:18420"/>
        <label>2</label>
    </ligand>
</feature>
<name>A0A8J3FA27_9BACI</name>
<feature type="binding site" evidence="9">
    <location>
        <position position="92"/>
    </location>
    <ligand>
        <name>Mg(2+)</name>
        <dbReference type="ChEBI" id="CHEBI:18420"/>
        <label>1</label>
    </ligand>
</feature>
<comment type="subunit">
    <text evidence="9">Homodimer.</text>
</comment>
<comment type="pathway">
    <text evidence="1 9">Amino-acid biosynthesis; L-tryptophan biosynthesis; L-tryptophan from chorismate: step 2/5.</text>
</comment>
<sequence length="291" mass="30582">MLKPYLRRVVEGRSLSRQEAREAMLAIMAGEATAAQIAAFLVALRMKGETVEEIVGFVEAMRARAVALPIRADGLVDTCGTGGDGADTFNISTAAAIVAASGGVSVAKHGNRAVSSRCGSADVLEALGVAIQLTPEGAARCLERTGLCFLFAPLYHPSMRHAAGPRREIGLRTVFNLLGPLANPARAERQVVGVYDRRLVPVVAEVLRELGARHCLVVASHDGLDELSVAAPTDVCEVKNGRITSYTVTPEDVGLSRHGPEAMRGGDPAANAALIRRVFAGAEGGPATWWP</sequence>
<dbReference type="GO" id="GO:0005829">
    <property type="term" value="C:cytosol"/>
    <property type="evidence" value="ECO:0007669"/>
    <property type="project" value="TreeGrafter"/>
</dbReference>
<evidence type="ECO:0000256" key="1">
    <source>
        <dbReference type="ARBA" id="ARBA00004907"/>
    </source>
</evidence>
<comment type="similarity">
    <text evidence="9">Belongs to the anthranilate phosphoribosyltransferase family.</text>
</comment>
<feature type="binding site" evidence="9">
    <location>
        <position position="120"/>
    </location>
    <ligand>
        <name>5-phospho-alpha-D-ribose 1-diphosphate</name>
        <dbReference type="ChEBI" id="CHEBI:58017"/>
    </ligand>
</feature>
<comment type="cofactor">
    <cofactor evidence="9">
        <name>Mg(2+)</name>
        <dbReference type="ChEBI" id="CHEBI:18420"/>
    </cofactor>
    <text evidence="9">Binds 2 magnesium ions per monomer.</text>
</comment>
<dbReference type="GO" id="GO:0000162">
    <property type="term" value="P:L-tryptophan biosynthetic process"/>
    <property type="evidence" value="ECO:0007669"/>
    <property type="project" value="UniProtKB-UniRule"/>
</dbReference>
<reference evidence="12" key="2">
    <citation type="submission" date="2020-09" db="EMBL/GenBank/DDBJ databases">
        <authorList>
            <person name="Sun Q."/>
            <person name="Ohkuma M."/>
        </authorList>
    </citation>
    <scope>NUCLEOTIDE SEQUENCE</scope>
    <source>
        <strain evidence="12">JCM 14719</strain>
    </source>
</reference>
<comment type="function">
    <text evidence="9">Catalyzes the transfer of the phosphoribosyl group of 5-phosphorylribose-1-pyrophosphate (PRPP) to anthranilate to yield N-(5'-phosphoribosyl)-anthranilate (PRA).</text>
</comment>
<feature type="binding site" evidence="9">
    <location>
        <position position="226"/>
    </location>
    <ligand>
        <name>Mg(2+)</name>
        <dbReference type="ChEBI" id="CHEBI:18420"/>
        <label>1</label>
    </ligand>
</feature>
<evidence type="ECO:0000313" key="12">
    <source>
        <dbReference type="EMBL" id="GGJ96108.1"/>
    </source>
</evidence>
<keyword evidence="4 9" id="KW-0808">Transferase</keyword>
<feature type="binding site" evidence="9">
    <location>
        <position position="88"/>
    </location>
    <ligand>
        <name>5-phospho-alpha-D-ribose 1-diphosphate</name>
        <dbReference type="ChEBI" id="CHEBI:58017"/>
    </ligand>
</feature>
<gene>
    <name evidence="9 12" type="primary">trpD</name>
    <name evidence="12" type="ORF">GCM10007043_07460</name>
</gene>
<evidence type="ECO:0000259" key="10">
    <source>
        <dbReference type="Pfam" id="PF00591"/>
    </source>
</evidence>
<comment type="catalytic activity">
    <reaction evidence="7 9">
        <text>N-(5-phospho-beta-D-ribosyl)anthranilate + diphosphate = 5-phospho-alpha-D-ribose 1-diphosphate + anthranilate</text>
        <dbReference type="Rhea" id="RHEA:11768"/>
        <dbReference type="ChEBI" id="CHEBI:16567"/>
        <dbReference type="ChEBI" id="CHEBI:18277"/>
        <dbReference type="ChEBI" id="CHEBI:33019"/>
        <dbReference type="ChEBI" id="CHEBI:58017"/>
        <dbReference type="EC" id="2.4.2.18"/>
    </reaction>
</comment>
<dbReference type="Gene3D" id="3.40.1030.10">
    <property type="entry name" value="Nucleoside phosphorylase/phosphoribosyltransferase catalytic domain"/>
    <property type="match status" value="1"/>
</dbReference>
<dbReference type="InterPro" id="IPR005940">
    <property type="entry name" value="Anthranilate_Pribosyl_Tfrase"/>
</dbReference>
<dbReference type="EC" id="2.4.2.18" evidence="9"/>
<dbReference type="EMBL" id="BMOF01000010">
    <property type="protein sequence ID" value="GGJ96108.1"/>
    <property type="molecule type" value="Genomic_DNA"/>
</dbReference>
<evidence type="ECO:0000256" key="2">
    <source>
        <dbReference type="ARBA" id="ARBA00022605"/>
    </source>
</evidence>
<keyword evidence="3 9" id="KW-0328">Glycosyltransferase</keyword>
<evidence type="ECO:0000313" key="13">
    <source>
        <dbReference type="Proteomes" id="UP000637720"/>
    </source>
</evidence>
<dbReference type="SUPFAM" id="SSF47648">
    <property type="entry name" value="Nucleoside phosphorylase/phosphoribosyltransferase N-terminal domain"/>
    <property type="match status" value="1"/>
</dbReference>
<keyword evidence="9" id="KW-0479">Metal-binding</keyword>
<comment type="similarity">
    <text evidence="8">In the C-terminal section; belongs to the anthranilate phosphoribosyltransferase family.</text>
</comment>
<dbReference type="Gene3D" id="1.20.970.10">
    <property type="entry name" value="Transferase, Pyrimidine Nucleoside Phosphorylase, Chain C"/>
    <property type="match status" value="1"/>
</dbReference>
<dbReference type="UniPathway" id="UPA00035">
    <property type="reaction ID" value="UER00041"/>
</dbReference>
<feature type="binding site" evidence="9">
    <location>
        <position position="166"/>
    </location>
    <ligand>
        <name>anthranilate</name>
        <dbReference type="ChEBI" id="CHEBI:16567"/>
        <label>2</label>
    </ligand>
</feature>
<feature type="binding site" evidence="9">
    <location>
        <begin position="108"/>
        <end position="116"/>
    </location>
    <ligand>
        <name>5-phospho-alpha-D-ribose 1-diphosphate</name>
        <dbReference type="ChEBI" id="CHEBI:58017"/>
    </ligand>
</feature>
<comment type="caution">
    <text evidence="9">Lacks conserved residue(s) required for the propagation of feature annotation.</text>
</comment>
<keyword evidence="2 9" id="KW-0028">Amino-acid biosynthesis</keyword>
<dbReference type="GO" id="GO:0000287">
    <property type="term" value="F:magnesium ion binding"/>
    <property type="evidence" value="ECO:0007669"/>
    <property type="project" value="UniProtKB-UniRule"/>
</dbReference>
<dbReference type="InterPro" id="IPR017459">
    <property type="entry name" value="Glycosyl_Trfase_fam3_N_dom"/>
</dbReference>
<dbReference type="NCBIfam" id="TIGR01245">
    <property type="entry name" value="trpD"/>
    <property type="match status" value="1"/>
</dbReference>
<dbReference type="Proteomes" id="UP000637720">
    <property type="component" value="Unassembled WGS sequence"/>
</dbReference>
<protein>
    <recommendedName>
        <fullName evidence="9">Anthranilate phosphoribosyltransferase</fullName>
        <ecNumber evidence="9">2.4.2.18</ecNumber>
    </recommendedName>
</protein>
<evidence type="ECO:0000256" key="5">
    <source>
        <dbReference type="ARBA" id="ARBA00022822"/>
    </source>
</evidence>
<keyword evidence="9" id="KW-0460">Magnesium</keyword>
<feature type="binding site" evidence="9">
    <location>
        <position position="226"/>
    </location>
    <ligand>
        <name>Mg(2+)</name>
        <dbReference type="ChEBI" id="CHEBI:18420"/>
        <label>2</label>
    </ligand>
</feature>
<evidence type="ECO:0000256" key="9">
    <source>
        <dbReference type="HAMAP-Rule" id="MF_00211"/>
    </source>
</evidence>
<evidence type="ECO:0000256" key="7">
    <source>
        <dbReference type="ARBA" id="ARBA00052328"/>
    </source>
</evidence>